<comment type="caution">
    <text evidence="1">The sequence shown here is derived from an EMBL/GenBank/DDBJ whole genome shotgun (WGS) entry which is preliminary data.</text>
</comment>
<dbReference type="Pfam" id="PF09844">
    <property type="entry name" value="DUF2071"/>
    <property type="match status" value="1"/>
</dbReference>
<reference evidence="1 2" key="1">
    <citation type="submission" date="2014-09" db="EMBL/GenBank/DDBJ databases">
        <title>Sporocytophaga myxococcoides PG-01 genome sequencing.</title>
        <authorList>
            <person name="Liu L."/>
            <person name="Gao P.J."/>
            <person name="Chen G.J."/>
            <person name="Wang L.S."/>
        </authorList>
    </citation>
    <scope>NUCLEOTIDE SEQUENCE [LARGE SCALE GENOMIC DNA]</scope>
    <source>
        <strain evidence="1 2">PG-01</strain>
    </source>
</reference>
<evidence type="ECO:0000313" key="2">
    <source>
        <dbReference type="Proteomes" id="UP000030185"/>
    </source>
</evidence>
<dbReference type="InterPro" id="IPR018644">
    <property type="entry name" value="DUF2071"/>
</dbReference>
<evidence type="ECO:0000313" key="1">
    <source>
        <dbReference type="EMBL" id="GAL83037.1"/>
    </source>
</evidence>
<dbReference type="RefSeq" id="WP_370568815.1">
    <property type="nucleotide sequence ID" value="NZ_BBLT01000001.1"/>
</dbReference>
<name>A0A098L8X7_9BACT</name>
<dbReference type="Proteomes" id="UP000030185">
    <property type="component" value="Unassembled WGS sequence"/>
</dbReference>
<dbReference type="EMBL" id="BBLT01000001">
    <property type="protein sequence ID" value="GAL83037.1"/>
    <property type="molecule type" value="Genomic_DNA"/>
</dbReference>
<protein>
    <submittedName>
        <fullName evidence="1">Uncharacterized protein</fullName>
    </submittedName>
</protein>
<sequence length="123" mass="14556">MKNVFLQAQWRNLILANYEFDPSDLKKHLPHKTELDFFNNKCLVSLVGFKFCNTKVKGLKIPFHTDFEEVNLRFYVKYKSEDGQWRRGVVFIKEIVPKPAITPSLQLPLLPIHFTMKIMKQCQ</sequence>
<proteinExistence type="predicted"/>
<dbReference type="PANTHER" id="PTHR39186">
    <property type="entry name" value="DUF2071 FAMILY PROTEIN"/>
    <property type="match status" value="1"/>
</dbReference>
<dbReference type="AlphaFoldDB" id="A0A098L8X7"/>
<keyword evidence="2" id="KW-1185">Reference proteome</keyword>
<accession>A0A098L8X7</accession>
<dbReference type="STRING" id="153721.MYP_263"/>
<organism evidence="1 2">
    <name type="scientific">Sporocytophaga myxococcoides</name>
    <dbReference type="NCBI Taxonomy" id="153721"/>
    <lineage>
        <taxon>Bacteria</taxon>
        <taxon>Pseudomonadati</taxon>
        <taxon>Bacteroidota</taxon>
        <taxon>Cytophagia</taxon>
        <taxon>Cytophagales</taxon>
        <taxon>Cytophagaceae</taxon>
        <taxon>Sporocytophaga</taxon>
    </lineage>
</organism>
<gene>
    <name evidence="1" type="ORF">MYP_263</name>
</gene>
<dbReference type="PANTHER" id="PTHR39186:SF1">
    <property type="entry name" value="DUF2071 DOMAIN-CONTAINING PROTEIN"/>
    <property type="match status" value="1"/>
</dbReference>
<dbReference type="eggNOG" id="COG3361">
    <property type="taxonomic scope" value="Bacteria"/>
</dbReference>